<organism evidence="2 3">
    <name type="scientific">Acer negundo</name>
    <name type="common">Box elder</name>
    <dbReference type="NCBI Taxonomy" id="4023"/>
    <lineage>
        <taxon>Eukaryota</taxon>
        <taxon>Viridiplantae</taxon>
        <taxon>Streptophyta</taxon>
        <taxon>Embryophyta</taxon>
        <taxon>Tracheophyta</taxon>
        <taxon>Spermatophyta</taxon>
        <taxon>Magnoliopsida</taxon>
        <taxon>eudicotyledons</taxon>
        <taxon>Gunneridae</taxon>
        <taxon>Pentapetalae</taxon>
        <taxon>rosids</taxon>
        <taxon>malvids</taxon>
        <taxon>Sapindales</taxon>
        <taxon>Sapindaceae</taxon>
        <taxon>Hippocastanoideae</taxon>
        <taxon>Acereae</taxon>
        <taxon>Acer</taxon>
    </lineage>
</organism>
<gene>
    <name evidence="2" type="ORF">LWI28_010110</name>
</gene>
<evidence type="ECO:0000313" key="3">
    <source>
        <dbReference type="Proteomes" id="UP001064489"/>
    </source>
</evidence>
<name>A0AAD5NRT6_ACENE</name>
<reference evidence="2" key="1">
    <citation type="journal article" date="2022" name="Plant J.">
        <title>Strategies of tolerance reflected in two North American maple genomes.</title>
        <authorList>
            <person name="McEvoy S.L."/>
            <person name="Sezen U.U."/>
            <person name="Trouern-Trend A."/>
            <person name="McMahon S.M."/>
            <person name="Schaberg P.G."/>
            <person name="Yang J."/>
            <person name="Wegrzyn J.L."/>
            <person name="Swenson N.G."/>
        </authorList>
    </citation>
    <scope>NUCLEOTIDE SEQUENCE</scope>
    <source>
        <strain evidence="2">91603</strain>
    </source>
</reference>
<proteinExistence type="predicted"/>
<sequence>MEKTLTQCNISNVDFGNSVTATIYTTEDGSGCFLSNANTTTDATITFQGSGYVVRVPAWSVSIFPDCKYNTAKVNAQTSLMVKKSNKAEEEPASLRSLMALFLKEKENLPLRESEKLGKMSCGILSRGLPWRLFARR</sequence>
<dbReference type="InterPro" id="IPR041392">
    <property type="entry name" value="GHD"/>
</dbReference>
<accession>A0AAD5NRT6</accession>
<dbReference type="EMBL" id="JAJSOW010000102">
    <property type="protein sequence ID" value="KAI9177027.1"/>
    <property type="molecule type" value="Genomic_DNA"/>
</dbReference>
<dbReference type="Pfam" id="PF17834">
    <property type="entry name" value="GHD"/>
    <property type="match status" value="1"/>
</dbReference>
<feature type="domain" description="Beta-galactosidase beta-sandwich" evidence="1">
    <location>
        <begin position="20"/>
        <end position="74"/>
    </location>
</feature>
<protein>
    <recommendedName>
        <fullName evidence="1">Beta-galactosidase beta-sandwich domain-containing protein</fullName>
    </recommendedName>
</protein>
<dbReference type="AlphaFoldDB" id="A0AAD5NRT6"/>
<reference evidence="2" key="2">
    <citation type="submission" date="2023-02" db="EMBL/GenBank/DDBJ databases">
        <authorList>
            <person name="Swenson N.G."/>
            <person name="Wegrzyn J.L."/>
            <person name="Mcevoy S.L."/>
        </authorList>
    </citation>
    <scope>NUCLEOTIDE SEQUENCE</scope>
    <source>
        <strain evidence="2">91603</strain>
        <tissue evidence="2">Leaf</tissue>
    </source>
</reference>
<evidence type="ECO:0000259" key="1">
    <source>
        <dbReference type="Pfam" id="PF17834"/>
    </source>
</evidence>
<keyword evidence="3" id="KW-1185">Reference proteome</keyword>
<comment type="caution">
    <text evidence="2">The sequence shown here is derived from an EMBL/GenBank/DDBJ whole genome shotgun (WGS) entry which is preliminary data.</text>
</comment>
<dbReference type="Proteomes" id="UP001064489">
    <property type="component" value="Chromosome 5"/>
</dbReference>
<evidence type="ECO:0000313" key="2">
    <source>
        <dbReference type="EMBL" id="KAI9177027.1"/>
    </source>
</evidence>